<organism evidence="1 2">
    <name type="scientific">Pleuronectes platessa</name>
    <name type="common">European plaice</name>
    <dbReference type="NCBI Taxonomy" id="8262"/>
    <lineage>
        <taxon>Eukaryota</taxon>
        <taxon>Metazoa</taxon>
        <taxon>Chordata</taxon>
        <taxon>Craniata</taxon>
        <taxon>Vertebrata</taxon>
        <taxon>Euteleostomi</taxon>
        <taxon>Actinopterygii</taxon>
        <taxon>Neopterygii</taxon>
        <taxon>Teleostei</taxon>
        <taxon>Neoteleostei</taxon>
        <taxon>Acanthomorphata</taxon>
        <taxon>Carangaria</taxon>
        <taxon>Pleuronectiformes</taxon>
        <taxon>Pleuronectoidei</taxon>
        <taxon>Pleuronectidae</taxon>
        <taxon>Pleuronectes</taxon>
    </lineage>
</organism>
<evidence type="ECO:0000313" key="2">
    <source>
        <dbReference type="Proteomes" id="UP001153269"/>
    </source>
</evidence>
<dbReference type="AlphaFoldDB" id="A0A9N7Y8G8"/>
<comment type="caution">
    <text evidence="1">The sequence shown here is derived from an EMBL/GenBank/DDBJ whole genome shotgun (WGS) entry which is preliminary data.</text>
</comment>
<name>A0A9N7Y8G8_PLEPL</name>
<dbReference type="Proteomes" id="UP001153269">
    <property type="component" value="Unassembled WGS sequence"/>
</dbReference>
<sequence>MITNPFNKDAEFRVVLVESTFNPLEPGKEKESFIQQASSTAQIKKTAPDMSCVEDVEGNPSSFNTESSDFLSAEGSVCLKSGQTHTLDIHYLPLLPGTKYGSVLLVCPQVGDMVYIVKATAELPLPFPAHCQANFKYSLHHQQLCAKPALQSGAGVRGDAIRKLSHQQLHTQTLFGKQAQLLSGTDQCKVVTYSVEVSLPQYFTLPSTVQIPIKEDTNVPWEDPADCDYVDIPLRFQADRVGQFTCQVVLKTSREIRVYMLEALVTSKGESNHLDFSSPAHCSVTQDIPVHNETQQDWNMQAEVCGEAFCGPKVLNVPAGTKACYPLSFHPSAQSVFMGKLSLQNDCGGAEHVFTLRGVGERPLPVDHVVSYGPAGKTS</sequence>
<dbReference type="EMBL" id="CADEAL010000570">
    <property type="protein sequence ID" value="CAB1422250.1"/>
    <property type="molecule type" value="Genomic_DNA"/>
</dbReference>
<keyword evidence="2" id="KW-1185">Reference proteome</keyword>
<dbReference type="PANTHER" id="PTHR45912:SF3">
    <property type="entry name" value="CILIA- AND FLAGELLA-ASSOCIATED PROTEIN 47"/>
    <property type="match status" value="1"/>
</dbReference>
<reference evidence="1" key="1">
    <citation type="submission" date="2020-03" db="EMBL/GenBank/DDBJ databases">
        <authorList>
            <person name="Weist P."/>
        </authorList>
    </citation>
    <scope>NUCLEOTIDE SEQUENCE</scope>
</reference>
<accession>A0A9N7Y8G8</accession>
<dbReference type="GO" id="GO:0005929">
    <property type="term" value="C:cilium"/>
    <property type="evidence" value="ECO:0007669"/>
    <property type="project" value="TreeGrafter"/>
</dbReference>
<dbReference type="PANTHER" id="PTHR45912">
    <property type="entry name" value="CILIA- AND FLAGELLA-ASSOCIATED PROTEIN 47"/>
    <property type="match status" value="1"/>
</dbReference>
<evidence type="ECO:0000313" key="1">
    <source>
        <dbReference type="EMBL" id="CAB1422250.1"/>
    </source>
</evidence>
<protein>
    <submittedName>
        <fullName evidence="1">Uncharacterized protein</fullName>
    </submittedName>
</protein>
<dbReference type="GO" id="GO:0060271">
    <property type="term" value="P:cilium assembly"/>
    <property type="evidence" value="ECO:0007669"/>
    <property type="project" value="TreeGrafter"/>
</dbReference>
<gene>
    <name evidence="1" type="ORF">PLEPLA_LOCUS10139</name>
</gene>
<proteinExistence type="predicted"/>